<dbReference type="EMBL" id="FQVI01000006">
    <property type="protein sequence ID" value="SHE81779.1"/>
    <property type="molecule type" value="Genomic_DNA"/>
</dbReference>
<keyword evidence="11" id="KW-0472">Membrane</keyword>
<name>A0A1M4WKI8_9CLOT</name>
<dbReference type="Proteomes" id="UP000184245">
    <property type="component" value="Unassembled WGS sequence"/>
</dbReference>
<evidence type="ECO:0000256" key="5">
    <source>
        <dbReference type="ARBA" id="ARBA00022553"/>
    </source>
</evidence>
<dbReference type="PANTHER" id="PTHR45528">
    <property type="entry name" value="SENSOR HISTIDINE KINASE CPXA"/>
    <property type="match status" value="1"/>
</dbReference>
<dbReference type="PANTHER" id="PTHR45528:SF1">
    <property type="entry name" value="SENSOR HISTIDINE KINASE CPXA"/>
    <property type="match status" value="1"/>
</dbReference>
<dbReference type="SMART" id="SM00387">
    <property type="entry name" value="HATPase_c"/>
    <property type="match status" value="1"/>
</dbReference>
<dbReference type="OrthoDB" id="9792991at2"/>
<evidence type="ECO:0000256" key="10">
    <source>
        <dbReference type="ARBA" id="ARBA00023012"/>
    </source>
</evidence>
<evidence type="ECO:0000256" key="3">
    <source>
        <dbReference type="ARBA" id="ARBA00012438"/>
    </source>
</evidence>
<keyword evidence="5" id="KW-0597">Phosphoprotein</keyword>
<keyword evidence="6" id="KW-0808">Transferase</keyword>
<keyword evidence="8 13" id="KW-0418">Kinase</keyword>
<dbReference type="GO" id="GO:0005524">
    <property type="term" value="F:ATP binding"/>
    <property type="evidence" value="ECO:0007669"/>
    <property type="project" value="UniProtKB-KW"/>
</dbReference>
<dbReference type="RefSeq" id="WP_072850760.1">
    <property type="nucleotide sequence ID" value="NZ_FQVI01000006.1"/>
</dbReference>
<evidence type="ECO:0000256" key="6">
    <source>
        <dbReference type="ARBA" id="ARBA00022679"/>
    </source>
</evidence>
<proteinExistence type="predicted"/>
<sequence length="179" mass="19903">MEASRISSGNVELECTRLDFKELLNQISGEFIEKFQERGLELVMNVTKESTIIMADGRRLFRVIENLFGNVGKYALEDTRVYVDVGIKMGWVYCSVKNISQQSLNIQASELTERFIRGDISRSTEGSGLGLSIARSLTELQGGTFDIYLDGDLFKVTVGFQVLRENLEGTVIGSDSGIV</sequence>
<dbReference type="STRING" id="1122155.SAMN02745158_01662"/>
<dbReference type="Gene3D" id="3.30.565.10">
    <property type="entry name" value="Histidine kinase-like ATPase, C-terminal domain"/>
    <property type="match status" value="1"/>
</dbReference>
<keyword evidence="7" id="KW-0547">Nucleotide-binding</keyword>
<dbReference type="GO" id="GO:0005886">
    <property type="term" value="C:plasma membrane"/>
    <property type="evidence" value="ECO:0007669"/>
    <property type="project" value="UniProtKB-SubCell"/>
</dbReference>
<feature type="domain" description="Histidine kinase" evidence="12">
    <location>
        <begin position="1"/>
        <end position="147"/>
    </location>
</feature>
<evidence type="ECO:0000256" key="7">
    <source>
        <dbReference type="ARBA" id="ARBA00022741"/>
    </source>
</evidence>
<accession>A0A1M4WKI8</accession>
<evidence type="ECO:0000256" key="4">
    <source>
        <dbReference type="ARBA" id="ARBA00022475"/>
    </source>
</evidence>
<dbReference type="EC" id="2.7.13.3" evidence="3"/>
<evidence type="ECO:0000256" key="2">
    <source>
        <dbReference type="ARBA" id="ARBA00004651"/>
    </source>
</evidence>
<evidence type="ECO:0000313" key="14">
    <source>
        <dbReference type="Proteomes" id="UP000184245"/>
    </source>
</evidence>
<keyword evidence="10" id="KW-0902">Two-component regulatory system</keyword>
<keyword evidence="14" id="KW-1185">Reference proteome</keyword>
<evidence type="ECO:0000313" key="13">
    <source>
        <dbReference type="EMBL" id="SHE81779.1"/>
    </source>
</evidence>
<dbReference type="Pfam" id="PF02518">
    <property type="entry name" value="HATPase_c"/>
    <property type="match status" value="1"/>
</dbReference>
<evidence type="ECO:0000259" key="12">
    <source>
        <dbReference type="PROSITE" id="PS50109"/>
    </source>
</evidence>
<dbReference type="InterPro" id="IPR005467">
    <property type="entry name" value="His_kinase_dom"/>
</dbReference>
<organism evidence="13 14">
    <name type="scientific">Lactonifactor longoviformis DSM 17459</name>
    <dbReference type="NCBI Taxonomy" id="1122155"/>
    <lineage>
        <taxon>Bacteria</taxon>
        <taxon>Bacillati</taxon>
        <taxon>Bacillota</taxon>
        <taxon>Clostridia</taxon>
        <taxon>Eubacteriales</taxon>
        <taxon>Clostridiaceae</taxon>
        <taxon>Lactonifactor</taxon>
    </lineage>
</organism>
<evidence type="ECO:0000256" key="8">
    <source>
        <dbReference type="ARBA" id="ARBA00022777"/>
    </source>
</evidence>
<evidence type="ECO:0000256" key="1">
    <source>
        <dbReference type="ARBA" id="ARBA00000085"/>
    </source>
</evidence>
<keyword evidence="9" id="KW-0067">ATP-binding</keyword>
<dbReference type="GO" id="GO:0000155">
    <property type="term" value="F:phosphorelay sensor kinase activity"/>
    <property type="evidence" value="ECO:0007669"/>
    <property type="project" value="TreeGrafter"/>
</dbReference>
<comment type="catalytic activity">
    <reaction evidence="1">
        <text>ATP + protein L-histidine = ADP + protein N-phospho-L-histidine.</text>
        <dbReference type="EC" id="2.7.13.3"/>
    </reaction>
</comment>
<dbReference type="AlphaFoldDB" id="A0A1M4WKI8"/>
<dbReference type="SUPFAM" id="SSF55874">
    <property type="entry name" value="ATPase domain of HSP90 chaperone/DNA topoisomerase II/histidine kinase"/>
    <property type="match status" value="1"/>
</dbReference>
<dbReference type="InterPro" id="IPR050398">
    <property type="entry name" value="HssS/ArlS-like"/>
</dbReference>
<comment type="subcellular location">
    <subcellularLocation>
        <location evidence="2">Cell membrane</location>
        <topology evidence="2">Multi-pass membrane protein</topology>
    </subcellularLocation>
</comment>
<evidence type="ECO:0000256" key="11">
    <source>
        <dbReference type="ARBA" id="ARBA00023136"/>
    </source>
</evidence>
<gene>
    <name evidence="13" type="ORF">SAMN02745158_01662</name>
</gene>
<keyword evidence="4" id="KW-1003">Cell membrane</keyword>
<dbReference type="InterPro" id="IPR003594">
    <property type="entry name" value="HATPase_dom"/>
</dbReference>
<dbReference type="InterPro" id="IPR036890">
    <property type="entry name" value="HATPase_C_sf"/>
</dbReference>
<protein>
    <recommendedName>
        <fullName evidence="3">histidine kinase</fullName>
        <ecNumber evidence="3">2.7.13.3</ecNumber>
    </recommendedName>
</protein>
<dbReference type="PROSITE" id="PS50109">
    <property type="entry name" value="HIS_KIN"/>
    <property type="match status" value="1"/>
</dbReference>
<reference evidence="13 14" key="1">
    <citation type="submission" date="2016-11" db="EMBL/GenBank/DDBJ databases">
        <authorList>
            <person name="Jaros S."/>
            <person name="Januszkiewicz K."/>
            <person name="Wedrychowicz H."/>
        </authorList>
    </citation>
    <scope>NUCLEOTIDE SEQUENCE [LARGE SCALE GENOMIC DNA]</scope>
    <source>
        <strain evidence="13 14">DSM 17459</strain>
    </source>
</reference>
<evidence type="ECO:0000256" key="9">
    <source>
        <dbReference type="ARBA" id="ARBA00022840"/>
    </source>
</evidence>